<evidence type="ECO:0000256" key="2">
    <source>
        <dbReference type="ARBA" id="ARBA00023002"/>
    </source>
</evidence>
<sequence length="267" mass="28113">MTDFPVILVTGASRGLGAEIARWLGTAGAGVVLAARTESALTRVARSVASLGGAPMVLSADLAVREACDRVVQQALDRFGRLDGLVNNAGILEPVATIARSDPDAWAGNIAVNLLAPFYLIRAALPALQETRGRVINISSGAAGKPIGAWSAYCAAKAGLTHLTAVLAVEEPRITAVALRPGVVDTAMQERIRQEGPGAMDPETAEYFRRLKTEGRLEPPWVPARVAAWLALHAPRSLSGRFVEYDDPRIADPALDFFGASAPESVS</sequence>
<evidence type="ECO:0000313" key="6">
    <source>
        <dbReference type="Proteomes" id="UP000014977"/>
    </source>
</evidence>
<gene>
    <name evidence="5" type="ORF">dsmv_2868</name>
</gene>
<comment type="caution">
    <text evidence="5">The sequence shown here is derived from an EMBL/GenBank/DDBJ whole genome shotgun (WGS) entry which is preliminary data.</text>
</comment>
<evidence type="ECO:0000256" key="1">
    <source>
        <dbReference type="ARBA" id="ARBA00006484"/>
    </source>
</evidence>
<dbReference type="Pfam" id="PF00106">
    <property type="entry name" value="adh_short"/>
    <property type="match status" value="1"/>
</dbReference>
<dbReference type="PRINTS" id="PR00080">
    <property type="entry name" value="SDRFAMILY"/>
</dbReference>
<feature type="domain" description="Ketoreductase" evidence="4">
    <location>
        <begin position="5"/>
        <end position="186"/>
    </location>
</feature>
<dbReference type="EMBL" id="ATHJ01000096">
    <property type="protein sequence ID" value="EPR37828.1"/>
    <property type="molecule type" value="Genomic_DNA"/>
</dbReference>
<dbReference type="GO" id="GO:0050664">
    <property type="term" value="F:oxidoreductase activity, acting on NAD(P)H, oxygen as acceptor"/>
    <property type="evidence" value="ECO:0007669"/>
    <property type="project" value="TreeGrafter"/>
</dbReference>
<organism evidence="5 6">
    <name type="scientific">Desulfococcus multivorans DSM 2059</name>
    <dbReference type="NCBI Taxonomy" id="1121405"/>
    <lineage>
        <taxon>Bacteria</taxon>
        <taxon>Pseudomonadati</taxon>
        <taxon>Thermodesulfobacteriota</taxon>
        <taxon>Desulfobacteria</taxon>
        <taxon>Desulfobacterales</taxon>
        <taxon>Desulfococcaceae</taxon>
        <taxon>Desulfococcus</taxon>
    </lineage>
</organism>
<dbReference type="PRINTS" id="PR00081">
    <property type="entry name" value="GDHRDH"/>
</dbReference>
<dbReference type="Gene3D" id="3.40.50.720">
    <property type="entry name" value="NAD(P)-binding Rossmann-like Domain"/>
    <property type="match status" value="1"/>
</dbReference>
<dbReference type="OrthoDB" id="9794387at2"/>
<comment type="similarity">
    <text evidence="1 3">Belongs to the short-chain dehydrogenases/reductases (SDR) family.</text>
</comment>
<dbReference type="PANTHER" id="PTHR43008">
    <property type="entry name" value="BENZIL REDUCTASE"/>
    <property type="match status" value="1"/>
</dbReference>
<name>S7UZI0_DESML</name>
<accession>S7UZI0</accession>
<dbReference type="Proteomes" id="UP000014977">
    <property type="component" value="Unassembled WGS sequence"/>
</dbReference>
<dbReference type="SUPFAM" id="SSF51735">
    <property type="entry name" value="NAD(P)-binding Rossmann-fold domains"/>
    <property type="match status" value="1"/>
</dbReference>
<protein>
    <submittedName>
        <fullName evidence="5">Short-chain dehydrogenase/reductase SDR</fullName>
    </submittedName>
</protein>
<evidence type="ECO:0000313" key="5">
    <source>
        <dbReference type="EMBL" id="EPR37828.1"/>
    </source>
</evidence>
<dbReference type="AlphaFoldDB" id="S7UZI0"/>
<dbReference type="InterPro" id="IPR002347">
    <property type="entry name" value="SDR_fam"/>
</dbReference>
<dbReference type="InterPro" id="IPR020904">
    <property type="entry name" value="Sc_DH/Rdtase_CS"/>
</dbReference>
<dbReference type="PANTHER" id="PTHR43008:SF8">
    <property type="entry name" value="BENZIL REDUCTASE ((S)-BENZOIN FORMING) IRC24"/>
    <property type="match status" value="1"/>
</dbReference>
<reference evidence="5 6" key="1">
    <citation type="journal article" date="2013" name="Genome Announc.">
        <title>Draft genome sequences for three mercury-methylating, sulfate-reducing bacteria.</title>
        <authorList>
            <person name="Brown S.D."/>
            <person name="Hurt R.A.Jr."/>
            <person name="Gilmour C.C."/>
            <person name="Elias D.A."/>
        </authorList>
    </citation>
    <scope>NUCLEOTIDE SEQUENCE [LARGE SCALE GENOMIC DNA]</scope>
    <source>
        <strain evidence="5 6">DSM 2059</strain>
    </source>
</reference>
<dbReference type="InterPro" id="IPR036291">
    <property type="entry name" value="NAD(P)-bd_dom_sf"/>
</dbReference>
<evidence type="ECO:0000259" key="4">
    <source>
        <dbReference type="SMART" id="SM00822"/>
    </source>
</evidence>
<dbReference type="eggNOG" id="COG1028">
    <property type="taxonomic scope" value="Bacteria"/>
</dbReference>
<keyword evidence="6" id="KW-1185">Reference proteome</keyword>
<proteinExistence type="inferred from homology"/>
<dbReference type="SMART" id="SM00822">
    <property type="entry name" value="PKS_KR"/>
    <property type="match status" value="1"/>
</dbReference>
<dbReference type="RefSeq" id="WP_020877935.1">
    <property type="nucleotide sequence ID" value="NZ_ATHJ01000096.1"/>
</dbReference>
<keyword evidence="2" id="KW-0560">Oxidoreductase</keyword>
<dbReference type="STRING" id="897.B2D07_14570"/>
<evidence type="ECO:0000256" key="3">
    <source>
        <dbReference type="RuleBase" id="RU000363"/>
    </source>
</evidence>
<dbReference type="InterPro" id="IPR057326">
    <property type="entry name" value="KR_dom"/>
</dbReference>
<dbReference type="PROSITE" id="PS00061">
    <property type="entry name" value="ADH_SHORT"/>
    <property type="match status" value="1"/>
</dbReference>